<dbReference type="AlphaFoldDB" id="A0A3S3QM95"/>
<evidence type="ECO:0000313" key="8">
    <source>
        <dbReference type="EMBL" id="RWX02374.1"/>
    </source>
</evidence>
<evidence type="ECO:0000256" key="2">
    <source>
        <dbReference type="ARBA" id="ARBA00022475"/>
    </source>
</evidence>
<evidence type="ECO:0000256" key="6">
    <source>
        <dbReference type="SAM" id="Phobius"/>
    </source>
</evidence>
<reference evidence="8 9" key="1">
    <citation type="submission" date="2019-01" db="EMBL/GenBank/DDBJ databases">
        <title>Flavobacterium sp. nov.,isolated from freshwater.</title>
        <authorList>
            <person name="Zhang R."/>
            <person name="Du Z.-J."/>
        </authorList>
    </citation>
    <scope>NUCLEOTIDE SEQUENCE [LARGE SCALE GENOMIC DNA]</scope>
    <source>
        <strain evidence="8 9">1E403</strain>
    </source>
</reference>
<keyword evidence="9" id="KW-1185">Reference proteome</keyword>
<keyword evidence="2" id="KW-1003">Cell membrane</keyword>
<keyword evidence="5 6" id="KW-0472">Membrane</keyword>
<sequence length="357" mass="39630">MEDNRIESNTGEITLKEIYFTIKEWFQYLLSNYKLIVLVGIVGALLGLGYSYTKKPKYTAVLSFALEDDKPSGLGGALGLAGQFGLDVGGGGGGVFSGSNLIELFKSRSMVEKTLLTPILQNGKTISLAEMYIQNNKWRKGWAKDEKLKSIQFLPNAKRETFTRAQDSILEIIYNSLSASGLSVLQKDKKISIITVEVKSENEVFSKVFNEALADVVSDFYIDSKSEKSRLNMTILQRQLDSIRGELNGSITGVAVANDRTFNLNPALNVKRVPSARKQVDVQANTAILTELVKQTELAKVTLRKDTPLIQIIDKPIYPLKKEKFGKAKGIIMGGFLGGFFIVAFLILKRLWKMLLN</sequence>
<evidence type="ECO:0000256" key="1">
    <source>
        <dbReference type="ARBA" id="ARBA00004651"/>
    </source>
</evidence>
<accession>A0A3S3QM95</accession>
<feature type="transmembrane region" description="Helical" evidence="6">
    <location>
        <begin position="330"/>
        <end position="348"/>
    </location>
</feature>
<comment type="subcellular location">
    <subcellularLocation>
        <location evidence="1">Cell membrane</location>
        <topology evidence="1">Multi-pass membrane protein</topology>
    </subcellularLocation>
</comment>
<keyword evidence="4 6" id="KW-1133">Transmembrane helix</keyword>
<protein>
    <submittedName>
        <fullName evidence="8">Lipopolysaccharide biosynthesis protein</fullName>
    </submittedName>
</protein>
<feature type="transmembrane region" description="Helical" evidence="6">
    <location>
        <begin position="35"/>
        <end position="53"/>
    </location>
</feature>
<dbReference type="Proteomes" id="UP000287527">
    <property type="component" value="Unassembled WGS sequence"/>
</dbReference>
<dbReference type="OrthoDB" id="745212at2"/>
<evidence type="ECO:0000259" key="7">
    <source>
        <dbReference type="Pfam" id="PF02706"/>
    </source>
</evidence>
<proteinExistence type="predicted"/>
<dbReference type="InterPro" id="IPR003856">
    <property type="entry name" value="LPS_length_determ_N"/>
</dbReference>
<dbReference type="EMBL" id="SBII01000002">
    <property type="protein sequence ID" value="RWX02374.1"/>
    <property type="molecule type" value="Genomic_DNA"/>
</dbReference>
<dbReference type="RefSeq" id="WP_128388646.1">
    <property type="nucleotide sequence ID" value="NZ_SBII01000002.1"/>
</dbReference>
<evidence type="ECO:0000256" key="5">
    <source>
        <dbReference type="ARBA" id="ARBA00023136"/>
    </source>
</evidence>
<evidence type="ECO:0000256" key="4">
    <source>
        <dbReference type="ARBA" id="ARBA00022989"/>
    </source>
</evidence>
<organism evidence="8 9">
    <name type="scientific">Flavobacterium cerinum</name>
    <dbReference type="NCBI Taxonomy" id="2502784"/>
    <lineage>
        <taxon>Bacteria</taxon>
        <taxon>Pseudomonadati</taxon>
        <taxon>Bacteroidota</taxon>
        <taxon>Flavobacteriia</taxon>
        <taxon>Flavobacteriales</taxon>
        <taxon>Flavobacteriaceae</taxon>
        <taxon>Flavobacterium</taxon>
    </lineage>
</organism>
<comment type="caution">
    <text evidence="8">The sequence shown here is derived from an EMBL/GenBank/DDBJ whole genome shotgun (WGS) entry which is preliminary data.</text>
</comment>
<dbReference type="Pfam" id="PF02706">
    <property type="entry name" value="Wzz"/>
    <property type="match status" value="1"/>
</dbReference>
<name>A0A3S3QM95_9FLAO</name>
<evidence type="ECO:0000256" key="3">
    <source>
        <dbReference type="ARBA" id="ARBA00022692"/>
    </source>
</evidence>
<dbReference type="PANTHER" id="PTHR32309">
    <property type="entry name" value="TYROSINE-PROTEIN KINASE"/>
    <property type="match status" value="1"/>
</dbReference>
<dbReference type="InterPro" id="IPR050445">
    <property type="entry name" value="Bact_polysacc_biosynth/exp"/>
</dbReference>
<evidence type="ECO:0000313" key="9">
    <source>
        <dbReference type="Proteomes" id="UP000287527"/>
    </source>
</evidence>
<keyword evidence="3 6" id="KW-0812">Transmembrane</keyword>
<dbReference type="GO" id="GO:0005886">
    <property type="term" value="C:plasma membrane"/>
    <property type="evidence" value="ECO:0007669"/>
    <property type="project" value="UniProtKB-SubCell"/>
</dbReference>
<dbReference type="PANTHER" id="PTHR32309:SF31">
    <property type="entry name" value="CAPSULAR EXOPOLYSACCHARIDE FAMILY"/>
    <property type="match status" value="1"/>
</dbReference>
<feature type="domain" description="Polysaccharide chain length determinant N-terminal" evidence="7">
    <location>
        <begin position="22"/>
        <end position="114"/>
    </location>
</feature>
<gene>
    <name evidence="8" type="ORF">EPI11_03895</name>
</gene>